<accession>A0A3S0PRY2</accession>
<name>A0A3S0PRY2_9FLAO</name>
<organism evidence="2 3">
    <name type="scientific">Chryseobacterium arthrosphaerae</name>
    <dbReference type="NCBI Taxonomy" id="651561"/>
    <lineage>
        <taxon>Bacteria</taxon>
        <taxon>Pseudomonadati</taxon>
        <taxon>Bacteroidota</taxon>
        <taxon>Flavobacteriia</taxon>
        <taxon>Flavobacteriales</taxon>
        <taxon>Weeksellaceae</taxon>
        <taxon>Chryseobacterium group</taxon>
        <taxon>Chryseobacterium</taxon>
    </lineage>
</organism>
<reference evidence="2 3" key="1">
    <citation type="submission" date="2018-12" db="EMBL/GenBank/DDBJ databases">
        <title>Draft Genome Sequence of Chryseobacterium arthrosphaerae strain ED882-96 Isolated from the Blood of a Patient with Liver Cirrhosis in Taiwan.</title>
        <authorList>
            <person name="Lin J.-N."/>
            <person name="Lai C.-H."/>
            <person name="Yang C.-H."/>
            <person name="Huang Y.-H."/>
        </authorList>
    </citation>
    <scope>NUCLEOTIDE SEQUENCE [LARGE SCALE GENOMIC DNA]</scope>
    <source>
        <strain evidence="2 3">ED882-96</strain>
    </source>
</reference>
<protein>
    <recommendedName>
        <fullName evidence="4">Glycyl-tRNA synthetase subunit alpha</fullName>
    </recommendedName>
</protein>
<evidence type="ECO:0000256" key="1">
    <source>
        <dbReference type="SAM" id="SignalP"/>
    </source>
</evidence>
<keyword evidence="1" id="KW-0732">Signal</keyword>
<dbReference type="Proteomes" id="UP000276953">
    <property type="component" value="Unassembled WGS sequence"/>
</dbReference>
<comment type="caution">
    <text evidence="2">The sequence shown here is derived from an EMBL/GenBank/DDBJ whole genome shotgun (WGS) entry which is preliminary data.</text>
</comment>
<dbReference type="EMBL" id="RYFC01000001">
    <property type="protein sequence ID" value="RTZ49482.1"/>
    <property type="molecule type" value="Genomic_DNA"/>
</dbReference>
<sequence>MNLKKVFIVLSCLPVSCLFKAQTLHLYGGADQDQYLGCLNCDTFDKNSIWNKFSDYGNVYNSKSIWNAYGNYGSTYSTYSPWSAYASYPPAIVDEKGDFYGYLTLNPYKSERSELELARVLCKYHEDIKTDIGGWYDRLFR</sequence>
<evidence type="ECO:0000313" key="2">
    <source>
        <dbReference type="EMBL" id="RTZ49482.1"/>
    </source>
</evidence>
<gene>
    <name evidence="2" type="ORF">EJ377_02675</name>
</gene>
<dbReference type="RefSeq" id="WP_232737479.1">
    <property type="nucleotide sequence ID" value="NZ_JAKYXE010000001.1"/>
</dbReference>
<feature type="chain" id="PRO_5018695988" description="Glycyl-tRNA synthetase subunit alpha" evidence="1">
    <location>
        <begin position="22"/>
        <end position="141"/>
    </location>
</feature>
<evidence type="ECO:0008006" key="4">
    <source>
        <dbReference type="Google" id="ProtNLM"/>
    </source>
</evidence>
<proteinExistence type="predicted"/>
<dbReference type="AlphaFoldDB" id="A0A3S0PRY2"/>
<feature type="signal peptide" evidence="1">
    <location>
        <begin position="1"/>
        <end position="21"/>
    </location>
</feature>
<evidence type="ECO:0000313" key="3">
    <source>
        <dbReference type="Proteomes" id="UP000276953"/>
    </source>
</evidence>